<name>A0ACB8UXE2_9EURO</name>
<comment type="caution">
    <text evidence="1">The sequence shown here is derived from an EMBL/GenBank/DDBJ whole genome shotgun (WGS) entry which is preliminary data.</text>
</comment>
<evidence type="ECO:0000313" key="1">
    <source>
        <dbReference type="EMBL" id="KAI2387541.1"/>
    </source>
</evidence>
<dbReference type="EMBL" id="JALBCA010000038">
    <property type="protein sequence ID" value="KAI2387541.1"/>
    <property type="molecule type" value="Genomic_DNA"/>
</dbReference>
<reference evidence="1" key="1">
    <citation type="journal article" date="2022" name="bioRxiv">
        <title>Population genetic analysis of Ophidiomyces ophidiicola, the causative agent of snake fungal disease, indicates recent introductions to the USA.</title>
        <authorList>
            <person name="Ladner J.T."/>
            <person name="Palmer J.M."/>
            <person name="Ettinger C.L."/>
            <person name="Stajich J.E."/>
            <person name="Farrell T.M."/>
            <person name="Glorioso B.M."/>
            <person name="Lawson B."/>
            <person name="Price S.J."/>
            <person name="Stengle A.G."/>
            <person name="Grear D.A."/>
            <person name="Lorch J.M."/>
        </authorList>
    </citation>
    <scope>NUCLEOTIDE SEQUENCE</scope>
    <source>
        <strain evidence="1">NWHC 24266-5</strain>
    </source>
</reference>
<gene>
    <name evidence="1" type="ORF">LOY88_003031</name>
</gene>
<proteinExistence type="predicted"/>
<sequence length="406" mass="43182">MDAAAGISLGHRADLFDRKRAHSRSRVRPHFLLKKPASAADGGSLDLGLSVVENEGLGISTTLHRPHMRSLSGGSATLLPPPPPPGASYVHPMRQTPRPYTPPAAATAAVRSHHTSLSGSAAGDDDNDHNDDSQPFPDLPLDDPTSSARLFHKTSSLTASDRGSRCPSAAQHYDVLPPLHPVSSQTNIAGGRASSSLSRPVDGGSLRETVSPISRSSLDFPFRSKSSRTSTTTATTAPPITTTTTATADPAVHAAAVIAARQAFEDREAAKSRKLEQRSLKAQGKKQLRRQQQQRPEHGRGEGGLSSSGRVPHLPFRHPHLHHQRKTSDKSGSYSDGTGTAASHSYYEGAKANGVEEGENARSSGGGGGGARGFKLQSPRSAWLLFLTWLRTRIFKMGKKIKKKTG</sequence>
<organism evidence="1">
    <name type="scientific">Ophidiomyces ophidiicola</name>
    <dbReference type="NCBI Taxonomy" id="1387563"/>
    <lineage>
        <taxon>Eukaryota</taxon>
        <taxon>Fungi</taxon>
        <taxon>Dikarya</taxon>
        <taxon>Ascomycota</taxon>
        <taxon>Pezizomycotina</taxon>
        <taxon>Eurotiomycetes</taxon>
        <taxon>Eurotiomycetidae</taxon>
        <taxon>Onygenales</taxon>
        <taxon>Onygenaceae</taxon>
        <taxon>Ophidiomyces</taxon>
    </lineage>
</organism>
<accession>A0ACB8UXE2</accession>
<protein>
    <submittedName>
        <fullName evidence="1">Uncharacterized protein</fullName>
    </submittedName>
</protein>